<dbReference type="Proteomes" id="UP001597417">
    <property type="component" value="Unassembled WGS sequence"/>
</dbReference>
<evidence type="ECO:0008006" key="3">
    <source>
        <dbReference type="Google" id="ProtNLM"/>
    </source>
</evidence>
<evidence type="ECO:0000313" key="2">
    <source>
        <dbReference type="Proteomes" id="UP001597417"/>
    </source>
</evidence>
<name>A0ABW5G2Y4_9PSEU</name>
<comment type="caution">
    <text evidence="1">The sequence shown here is derived from an EMBL/GenBank/DDBJ whole genome shotgun (WGS) entry which is preliminary data.</text>
</comment>
<organism evidence="1 2">
    <name type="scientific">Amycolatopsis pigmentata</name>
    <dbReference type="NCBI Taxonomy" id="450801"/>
    <lineage>
        <taxon>Bacteria</taxon>
        <taxon>Bacillati</taxon>
        <taxon>Actinomycetota</taxon>
        <taxon>Actinomycetes</taxon>
        <taxon>Pseudonocardiales</taxon>
        <taxon>Pseudonocardiaceae</taxon>
        <taxon>Amycolatopsis</taxon>
    </lineage>
</organism>
<protein>
    <recommendedName>
        <fullName evidence="3">MbtH protein</fullName>
    </recommendedName>
</protein>
<sequence length="67" mass="7849">MTDIRISPDDVVAVRDTRFYGGHTRPWVVVYVPAGHRSHWPTMSLHDQDVARWDVLRRDPQPQEVRA</sequence>
<gene>
    <name evidence="1" type="ORF">ACFSXZ_35345</name>
</gene>
<evidence type="ECO:0000313" key="1">
    <source>
        <dbReference type="EMBL" id="MFD2421620.1"/>
    </source>
</evidence>
<reference evidence="2" key="1">
    <citation type="journal article" date="2019" name="Int. J. Syst. Evol. Microbiol.">
        <title>The Global Catalogue of Microorganisms (GCM) 10K type strain sequencing project: providing services to taxonomists for standard genome sequencing and annotation.</title>
        <authorList>
            <consortium name="The Broad Institute Genomics Platform"/>
            <consortium name="The Broad Institute Genome Sequencing Center for Infectious Disease"/>
            <person name="Wu L."/>
            <person name="Ma J."/>
        </authorList>
    </citation>
    <scope>NUCLEOTIDE SEQUENCE [LARGE SCALE GENOMIC DNA]</scope>
    <source>
        <strain evidence="2">CGMCC 4.7645</strain>
    </source>
</reference>
<proteinExistence type="predicted"/>
<dbReference type="RefSeq" id="WP_378270308.1">
    <property type="nucleotide sequence ID" value="NZ_JBHUKR010000022.1"/>
</dbReference>
<keyword evidence="2" id="KW-1185">Reference proteome</keyword>
<accession>A0ABW5G2Y4</accession>
<dbReference type="EMBL" id="JBHUKR010000022">
    <property type="protein sequence ID" value="MFD2421620.1"/>
    <property type="molecule type" value="Genomic_DNA"/>
</dbReference>